<dbReference type="GO" id="GO:0009231">
    <property type="term" value="P:riboflavin biosynthetic process"/>
    <property type="evidence" value="ECO:0007669"/>
    <property type="project" value="InterPro"/>
</dbReference>
<keyword evidence="3 14" id="KW-0285">Flavoprotein</keyword>
<evidence type="ECO:0000256" key="8">
    <source>
        <dbReference type="ARBA" id="ARBA00022777"/>
    </source>
</evidence>
<comment type="pathway">
    <text evidence="1 14">Cofactor biosynthesis; FAD biosynthesis; FAD from FMN: step 1/1.</text>
</comment>
<dbReference type="NCBIfam" id="NF004161">
    <property type="entry name" value="PRK05627.1-4"/>
    <property type="match status" value="1"/>
</dbReference>
<dbReference type="CDD" id="cd02064">
    <property type="entry name" value="FAD_synthetase_N"/>
    <property type="match status" value="1"/>
</dbReference>
<evidence type="ECO:0000256" key="1">
    <source>
        <dbReference type="ARBA" id="ARBA00004726"/>
    </source>
</evidence>
<dbReference type="NCBIfam" id="TIGR00083">
    <property type="entry name" value="ribF"/>
    <property type="match status" value="1"/>
</dbReference>
<protein>
    <recommendedName>
        <fullName evidence="14">Riboflavin biosynthesis protein</fullName>
    </recommendedName>
    <domain>
        <recommendedName>
            <fullName evidence="14">Riboflavin kinase</fullName>
            <ecNumber evidence="14">2.7.1.26</ecNumber>
        </recommendedName>
        <alternativeName>
            <fullName evidence="14">Flavokinase</fullName>
        </alternativeName>
    </domain>
    <domain>
        <recommendedName>
            <fullName evidence="14">FMN adenylyltransferase</fullName>
            <ecNumber evidence="14">2.7.7.2</ecNumber>
        </recommendedName>
        <alternativeName>
            <fullName evidence="14">FAD pyrophosphorylase</fullName>
        </alternativeName>
        <alternativeName>
            <fullName evidence="14">FAD synthase</fullName>
        </alternativeName>
    </domain>
</protein>
<dbReference type="PANTHER" id="PTHR22749">
    <property type="entry name" value="RIBOFLAVIN KINASE/FMN ADENYLYLTRANSFERASE"/>
    <property type="match status" value="1"/>
</dbReference>
<evidence type="ECO:0000256" key="9">
    <source>
        <dbReference type="ARBA" id="ARBA00022827"/>
    </source>
</evidence>
<organism evidence="16 17">
    <name type="scientific">Neobacillus bataviensis</name>
    <dbReference type="NCBI Taxonomy" id="220685"/>
    <lineage>
        <taxon>Bacteria</taxon>
        <taxon>Bacillati</taxon>
        <taxon>Bacillota</taxon>
        <taxon>Bacilli</taxon>
        <taxon>Bacillales</taxon>
        <taxon>Bacillaceae</taxon>
        <taxon>Neobacillus</taxon>
    </lineage>
</organism>
<dbReference type="FunFam" id="2.40.30.30:FF:000004">
    <property type="entry name" value="Riboflavin biosynthesis protein"/>
    <property type="match status" value="1"/>
</dbReference>
<dbReference type="GO" id="GO:0003919">
    <property type="term" value="F:FMN adenylyltransferase activity"/>
    <property type="evidence" value="ECO:0007669"/>
    <property type="project" value="UniProtKB-UniRule"/>
</dbReference>
<dbReference type="InterPro" id="IPR023468">
    <property type="entry name" value="Riboflavin_kinase"/>
</dbReference>
<dbReference type="Gene3D" id="3.40.50.620">
    <property type="entry name" value="HUPs"/>
    <property type="match status" value="1"/>
</dbReference>
<evidence type="ECO:0000256" key="11">
    <source>
        <dbReference type="ARBA" id="ARBA00023268"/>
    </source>
</evidence>
<evidence type="ECO:0000256" key="2">
    <source>
        <dbReference type="ARBA" id="ARBA00005201"/>
    </source>
</evidence>
<accession>A0A561DZM3</accession>
<dbReference type="UniPathway" id="UPA00277">
    <property type="reaction ID" value="UER00407"/>
</dbReference>
<comment type="similarity">
    <text evidence="14">Belongs to the ribF family.</text>
</comment>
<dbReference type="FunFam" id="3.40.50.620:FF:000021">
    <property type="entry name" value="Riboflavin biosynthesis protein"/>
    <property type="match status" value="1"/>
</dbReference>
<dbReference type="InterPro" id="IPR023465">
    <property type="entry name" value="Riboflavin_kinase_dom_sf"/>
</dbReference>
<reference evidence="16 17" key="1">
    <citation type="submission" date="2019-06" db="EMBL/GenBank/DDBJ databases">
        <title>Sorghum-associated microbial communities from plants grown in Nebraska, USA.</title>
        <authorList>
            <person name="Schachtman D."/>
        </authorList>
    </citation>
    <scope>NUCLEOTIDE SEQUENCE [LARGE SCALE GENOMIC DNA]</scope>
    <source>
        <strain evidence="16 17">2482</strain>
    </source>
</reference>
<sequence>MEVIRLSFPINVGNTEFPPLAMALGYFDGVHCGHQQVILEAKRQAEEKDLSSAVMTFDPHPSVVLGKNTQHVHYITPLSEKVKIIEELGINYLFIIEFTPEFSYLLPQEFIDQYIIGLNVKHVVAGFDFTYGRMGKGTMETLPFHSRDQFSYTVVPKYVQGDEKVSSTRIRRLLNAGETIELPVLLGRFYTTSGIVVHGDKRGRTIGFPTANVDLFDDYIIPPTGVYAVRLKVDNRWFDGVCNVGYKPTFNKDSLKVSVEVHLFDFHEDIYGSEVVIEWHLYLRKEQKFAGIVELVAQIEKDKQNALFYFEKNRQSS</sequence>
<comment type="caution">
    <text evidence="16">The sequence shown here is derived from an EMBL/GenBank/DDBJ whole genome shotgun (WGS) entry which is preliminary data.</text>
</comment>
<dbReference type="Gene3D" id="2.40.30.30">
    <property type="entry name" value="Riboflavin kinase-like"/>
    <property type="match status" value="1"/>
</dbReference>
<name>A0A561DZM3_9BACI</name>
<keyword evidence="4 14" id="KW-0288">FMN</keyword>
<dbReference type="SUPFAM" id="SSF52374">
    <property type="entry name" value="Nucleotidylyl transferase"/>
    <property type="match status" value="1"/>
</dbReference>
<evidence type="ECO:0000256" key="10">
    <source>
        <dbReference type="ARBA" id="ARBA00022840"/>
    </source>
</evidence>
<dbReference type="SUPFAM" id="SSF82114">
    <property type="entry name" value="Riboflavin kinase-like"/>
    <property type="match status" value="1"/>
</dbReference>
<keyword evidence="7 14" id="KW-0547">Nucleotide-binding</keyword>
<keyword evidence="10 14" id="KW-0067">ATP-binding</keyword>
<evidence type="ECO:0000256" key="5">
    <source>
        <dbReference type="ARBA" id="ARBA00022679"/>
    </source>
</evidence>
<evidence type="ECO:0000256" key="12">
    <source>
        <dbReference type="ARBA" id="ARBA00047880"/>
    </source>
</evidence>
<comment type="pathway">
    <text evidence="2 14">Cofactor biosynthesis; FMN biosynthesis; FMN from riboflavin (ATP route): step 1/1.</text>
</comment>
<dbReference type="RefSeq" id="WP_144562462.1">
    <property type="nucleotide sequence ID" value="NZ_VIVN01000001.1"/>
</dbReference>
<dbReference type="EC" id="2.7.7.2" evidence="14"/>
<keyword evidence="11" id="KW-0511">Multifunctional enzyme</keyword>
<dbReference type="EC" id="2.7.1.26" evidence="14"/>
<keyword evidence="9 14" id="KW-0274">FAD</keyword>
<dbReference type="InterPro" id="IPR002606">
    <property type="entry name" value="Riboflavin_kinase_bac"/>
</dbReference>
<dbReference type="EMBL" id="VIVN01000001">
    <property type="protein sequence ID" value="TWE08819.1"/>
    <property type="molecule type" value="Genomic_DNA"/>
</dbReference>
<evidence type="ECO:0000313" key="17">
    <source>
        <dbReference type="Proteomes" id="UP000319671"/>
    </source>
</evidence>
<dbReference type="Pfam" id="PF06574">
    <property type="entry name" value="FAD_syn"/>
    <property type="match status" value="1"/>
</dbReference>
<dbReference type="Pfam" id="PF01687">
    <property type="entry name" value="Flavokinase"/>
    <property type="match status" value="1"/>
</dbReference>
<keyword evidence="6 14" id="KW-0548">Nucleotidyltransferase</keyword>
<dbReference type="SMART" id="SM00904">
    <property type="entry name" value="Flavokinase"/>
    <property type="match status" value="1"/>
</dbReference>
<dbReference type="InterPro" id="IPR014729">
    <property type="entry name" value="Rossmann-like_a/b/a_fold"/>
</dbReference>
<comment type="catalytic activity">
    <reaction evidence="13 14">
        <text>FMN + ATP + H(+) = FAD + diphosphate</text>
        <dbReference type="Rhea" id="RHEA:17237"/>
        <dbReference type="ChEBI" id="CHEBI:15378"/>
        <dbReference type="ChEBI" id="CHEBI:30616"/>
        <dbReference type="ChEBI" id="CHEBI:33019"/>
        <dbReference type="ChEBI" id="CHEBI:57692"/>
        <dbReference type="ChEBI" id="CHEBI:58210"/>
        <dbReference type="EC" id="2.7.7.2"/>
    </reaction>
</comment>
<comment type="catalytic activity">
    <reaction evidence="12 14">
        <text>riboflavin + ATP = FMN + ADP + H(+)</text>
        <dbReference type="Rhea" id="RHEA:14357"/>
        <dbReference type="ChEBI" id="CHEBI:15378"/>
        <dbReference type="ChEBI" id="CHEBI:30616"/>
        <dbReference type="ChEBI" id="CHEBI:57986"/>
        <dbReference type="ChEBI" id="CHEBI:58210"/>
        <dbReference type="ChEBI" id="CHEBI:456216"/>
        <dbReference type="EC" id="2.7.1.26"/>
    </reaction>
</comment>
<evidence type="ECO:0000313" key="16">
    <source>
        <dbReference type="EMBL" id="TWE08819.1"/>
    </source>
</evidence>
<evidence type="ECO:0000256" key="14">
    <source>
        <dbReference type="PIRNR" id="PIRNR004491"/>
    </source>
</evidence>
<proteinExistence type="inferred from homology"/>
<dbReference type="AlphaFoldDB" id="A0A561DZM3"/>
<keyword evidence="5 14" id="KW-0808">Transferase</keyword>
<evidence type="ECO:0000256" key="13">
    <source>
        <dbReference type="ARBA" id="ARBA00049494"/>
    </source>
</evidence>
<evidence type="ECO:0000256" key="6">
    <source>
        <dbReference type="ARBA" id="ARBA00022695"/>
    </source>
</evidence>
<gene>
    <name evidence="16" type="ORF">FB550_101847</name>
</gene>
<dbReference type="GO" id="GO:0005524">
    <property type="term" value="F:ATP binding"/>
    <property type="evidence" value="ECO:0007669"/>
    <property type="project" value="UniProtKB-UniRule"/>
</dbReference>
<evidence type="ECO:0000256" key="4">
    <source>
        <dbReference type="ARBA" id="ARBA00022643"/>
    </source>
</evidence>
<feature type="domain" description="Riboflavin kinase" evidence="15">
    <location>
        <begin position="185"/>
        <end position="311"/>
    </location>
</feature>
<evidence type="ECO:0000259" key="15">
    <source>
        <dbReference type="SMART" id="SM00904"/>
    </source>
</evidence>
<evidence type="ECO:0000256" key="7">
    <source>
        <dbReference type="ARBA" id="ARBA00022741"/>
    </source>
</evidence>
<keyword evidence="8 14" id="KW-0418">Kinase</keyword>
<dbReference type="InterPro" id="IPR004821">
    <property type="entry name" value="Cyt_trans-like"/>
</dbReference>
<dbReference type="InterPro" id="IPR015865">
    <property type="entry name" value="Riboflavin_kinase_bac/euk"/>
</dbReference>
<dbReference type="NCBIfam" id="TIGR00125">
    <property type="entry name" value="cyt_tran_rel"/>
    <property type="match status" value="1"/>
</dbReference>
<dbReference type="GO" id="GO:0008531">
    <property type="term" value="F:riboflavin kinase activity"/>
    <property type="evidence" value="ECO:0007669"/>
    <property type="project" value="UniProtKB-UniRule"/>
</dbReference>
<dbReference type="GO" id="GO:0009398">
    <property type="term" value="P:FMN biosynthetic process"/>
    <property type="evidence" value="ECO:0007669"/>
    <property type="project" value="UniProtKB-UniRule"/>
</dbReference>
<evidence type="ECO:0000256" key="3">
    <source>
        <dbReference type="ARBA" id="ARBA00022630"/>
    </source>
</evidence>
<keyword evidence="17" id="KW-1185">Reference proteome</keyword>
<dbReference type="InterPro" id="IPR015864">
    <property type="entry name" value="FAD_synthase"/>
</dbReference>
<dbReference type="PIRSF" id="PIRSF004491">
    <property type="entry name" value="FAD_Synth"/>
    <property type="match status" value="1"/>
</dbReference>
<dbReference type="UniPathway" id="UPA00276">
    <property type="reaction ID" value="UER00406"/>
</dbReference>
<dbReference type="PANTHER" id="PTHR22749:SF6">
    <property type="entry name" value="RIBOFLAVIN KINASE"/>
    <property type="match status" value="1"/>
</dbReference>
<dbReference type="Proteomes" id="UP000319671">
    <property type="component" value="Unassembled WGS sequence"/>
</dbReference>
<dbReference type="GO" id="GO:0006747">
    <property type="term" value="P:FAD biosynthetic process"/>
    <property type="evidence" value="ECO:0007669"/>
    <property type="project" value="UniProtKB-UniRule"/>
</dbReference>